<keyword evidence="3" id="KW-0408">Iron</keyword>
<dbReference type="InterPro" id="IPR017896">
    <property type="entry name" value="4Fe4S_Fe-S-bd"/>
</dbReference>
<dbReference type="Pfam" id="PF12838">
    <property type="entry name" value="Fer4_7"/>
    <property type="match status" value="1"/>
</dbReference>
<dbReference type="PANTHER" id="PTHR24960:SF76">
    <property type="entry name" value="4FE-4S FERREDOXIN-TYPE DOMAIN-CONTAINING PROTEIN"/>
    <property type="match status" value="1"/>
</dbReference>
<dbReference type="EMBL" id="JX684087">
    <property type="protein sequence ID" value="AGF93282.1"/>
    <property type="molecule type" value="Genomic_DNA"/>
</dbReference>
<evidence type="ECO:0000256" key="3">
    <source>
        <dbReference type="ARBA" id="ARBA00023004"/>
    </source>
</evidence>
<dbReference type="InterPro" id="IPR007160">
    <property type="entry name" value="DUF362"/>
</dbReference>
<sequence length="389" mass="42046">MAVVSLVRCETYEGAALSGAVRESLSCIGFSPERFHGARVAVKPNLLTVAKDDRAIITHPEFFRAVVQLIKAGGGTPVLVESPAVHSLQRMIKKTGYGAVIEEEGVAVADPTAVRTLHFDGAERFKHVDIAEAYFDADIIVGLPKFKTHGITYITGAVKLLFGAVPGLEKSKMHLRLPRHTDFADYLLDLYGAMTCGFDPPKPVVHIMDAVTALEGEGPGQGGNPRQMNAVFAGEDGIAVDCVATQVAGLDIQKAPTIVHGFKRDYGVSSPADIETVGESPQNLQIPDFVPATGDSLFSNAFRWPLNTRTFKNLFVERPVPEADLCTGCYQCCKICPAGAISVSGDGQNIPVYDYGECIRCYCCMEICPEGAIRKKPGRLQWLLGFIER</sequence>
<proteinExistence type="predicted"/>
<dbReference type="InterPro" id="IPR050157">
    <property type="entry name" value="PSI_iron-sulfur_center"/>
</dbReference>
<evidence type="ECO:0000313" key="6">
    <source>
        <dbReference type="EMBL" id="AGF93282.1"/>
    </source>
</evidence>
<dbReference type="GO" id="GO:0051539">
    <property type="term" value="F:4 iron, 4 sulfur cluster binding"/>
    <property type="evidence" value="ECO:0007669"/>
    <property type="project" value="UniProtKB-KW"/>
</dbReference>
<evidence type="ECO:0000256" key="2">
    <source>
        <dbReference type="ARBA" id="ARBA00022723"/>
    </source>
</evidence>
<name>M1Q200_9ZZZZ</name>
<dbReference type="PROSITE" id="PS00198">
    <property type="entry name" value="4FE4S_FER_1"/>
    <property type="match status" value="1"/>
</dbReference>
<dbReference type="InterPro" id="IPR017900">
    <property type="entry name" value="4Fe4S_Fe_S_CS"/>
</dbReference>
<keyword evidence="2" id="KW-0479">Metal-binding</keyword>
<reference evidence="6" key="1">
    <citation type="journal article" date="2013" name="Syst. Appl. Microbiol.">
        <title>New insights into the archaeal diversity of a hypersaline microbial mat obtained by a metagenomic approach.</title>
        <authorList>
            <person name="Lopez-Lopez A."/>
            <person name="Richter M."/>
            <person name="Pena A."/>
            <person name="Tamames J."/>
            <person name="Rossello-Mora R."/>
        </authorList>
    </citation>
    <scope>NUCLEOTIDE SEQUENCE</scope>
</reference>
<gene>
    <name evidence="6" type="ORF">FLSS-21_0007</name>
</gene>
<dbReference type="PROSITE" id="PS51379">
    <property type="entry name" value="4FE4S_FER_2"/>
    <property type="match status" value="2"/>
</dbReference>
<protein>
    <submittedName>
        <fullName evidence="6">Iron-sulfur cluster-binding protein</fullName>
    </submittedName>
</protein>
<dbReference type="Pfam" id="PF04015">
    <property type="entry name" value="DUF362"/>
    <property type="match status" value="1"/>
</dbReference>
<keyword evidence="1" id="KW-0004">4Fe-4S</keyword>
<dbReference type="PANTHER" id="PTHR24960">
    <property type="entry name" value="PHOTOSYSTEM I IRON-SULFUR CENTER-RELATED"/>
    <property type="match status" value="1"/>
</dbReference>
<dbReference type="SUPFAM" id="SSF54862">
    <property type="entry name" value="4Fe-4S ferredoxins"/>
    <property type="match status" value="1"/>
</dbReference>
<dbReference type="GO" id="GO:0046872">
    <property type="term" value="F:metal ion binding"/>
    <property type="evidence" value="ECO:0007669"/>
    <property type="project" value="UniProtKB-KW"/>
</dbReference>
<accession>M1Q200</accession>
<dbReference type="Gene3D" id="3.30.70.20">
    <property type="match status" value="1"/>
</dbReference>
<dbReference type="AlphaFoldDB" id="M1Q200"/>
<evidence type="ECO:0000256" key="1">
    <source>
        <dbReference type="ARBA" id="ARBA00022485"/>
    </source>
</evidence>
<organism evidence="6">
    <name type="scientific">uncultured organism</name>
    <dbReference type="NCBI Taxonomy" id="155900"/>
    <lineage>
        <taxon>unclassified sequences</taxon>
        <taxon>environmental samples</taxon>
    </lineage>
</organism>
<keyword evidence="4" id="KW-0411">Iron-sulfur</keyword>
<feature type="domain" description="4Fe-4S ferredoxin-type" evidence="5">
    <location>
        <begin position="317"/>
        <end position="346"/>
    </location>
</feature>
<evidence type="ECO:0000256" key="4">
    <source>
        <dbReference type="ARBA" id="ARBA00023014"/>
    </source>
</evidence>
<evidence type="ECO:0000259" key="5">
    <source>
        <dbReference type="PROSITE" id="PS51379"/>
    </source>
</evidence>
<feature type="domain" description="4Fe-4S ferredoxin-type" evidence="5">
    <location>
        <begin position="349"/>
        <end position="378"/>
    </location>
</feature>